<accession>A0AAN7YL46</accession>
<protein>
    <submittedName>
        <fullName evidence="1">Uncharacterized protein</fullName>
    </submittedName>
</protein>
<evidence type="ECO:0000313" key="2">
    <source>
        <dbReference type="Proteomes" id="UP001309876"/>
    </source>
</evidence>
<gene>
    <name evidence="1" type="ORF">LTR05_001139</name>
</gene>
<reference evidence="1 2" key="1">
    <citation type="submission" date="2023-08" db="EMBL/GenBank/DDBJ databases">
        <title>Black Yeasts Isolated from many extreme environments.</title>
        <authorList>
            <person name="Coleine C."/>
            <person name="Stajich J.E."/>
            <person name="Selbmann L."/>
        </authorList>
    </citation>
    <scope>NUCLEOTIDE SEQUENCE [LARGE SCALE GENOMIC DNA]</scope>
    <source>
        <strain evidence="1 2">CCFEE 5910</strain>
    </source>
</reference>
<dbReference type="SUPFAM" id="SSF54427">
    <property type="entry name" value="NTF2-like"/>
    <property type="match status" value="1"/>
</dbReference>
<name>A0AAN7YL46_9EURO</name>
<dbReference type="InterPro" id="IPR032710">
    <property type="entry name" value="NTF2-like_dom_sf"/>
</dbReference>
<proteinExistence type="predicted"/>
<dbReference type="AlphaFoldDB" id="A0AAN7YL46"/>
<dbReference type="PANTHER" id="PTHR39401">
    <property type="entry name" value="SNOAL-LIKE DOMAIN-CONTAINING PROTEIN"/>
    <property type="match status" value="1"/>
</dbReference>
<dbReference type="PANTHER" id="PTHR39401:SF1">
    <property type="entry name" value="SNOAL-LIKE DOMAIN-CONTAINING PROTEIN"/>
    <property type="match status" value="1"/>
</dbReference>
<dbReference type="EMBL" id="JAVRRJ010000001">
    <property type="protein sequence ID" value="KAK5090961.1"/>
    <property type="molecule type" value="Genomic_DNA"/>
</dbReference>
<comment type="caution">
    <text evidence="1">The sequence shown here is derived from an EMBL/GenBank/DDBJ whole genome shotgun (WGS) entry which is preliminary data.</text>
</comment>
<evidence type="ECO:0000313" key="1">
    <source>
        <dbReference type="EMBL" id="KAK5090961.1"/>
    </source>
</evidence>
<keyword evidence="2" id="KW-1185">Reference proteome</keyword>
<organism evidence="1 2">
    <name type="scientific">Lithohypha guttulata</name>
    <dbReference type="NCBI Taxonomy" id="1690604"/>
    <lineage>
        <taxon>Eukaryota</taxon>
        <taxon>Fungi</taxon>
        <taxon>Dikarya</taxon>
        <taxon>Ascomycota</taxon>
        <taxon>Pezizomycotina</taxon>
        <taxon>Eurotiomycetes</taxon>
        <taxon>Chaetothyriomycetidae</taxon>
        <taxon>Chaetothyriales</taxon>
        <taxon>Trichomeriaceae</taxon>
        <taxon>Lithohypha</taxon>
    </lineage>
</organism>
<dbReference type="Proteomes" id="UP001309876">
    <property type="component" value="Unassembled WGS sequence"/>
</dbReference>
<sequence>MSSSPYTGHAPSGSVELDSRIIPFFENFYRVSDSQTADDEYVDALTKEGTLIMGTKKAVGKDEIMTLRKGLWSGPVKKRQHHLHRIYPFTSQDVMIHGSVDYELHNGQDVTVQWAGHAQFVESEDGKLRMRFYQVYLDSAPVAQAAAK</sequence>